<organism evidence="2 3">
    <name type="scientific">Trematosphaeria pertusa</name>
    <dbReference type="NCBI Taxonomy" id="390896"/>
    <lineage>
        <taxon>Eukaryota</taxon>
        <taxon>Fungi</taxon>
        <taxon>Dikarya</taxon>
        <taxon>Ascomycota</taxon>
        <taxon>Pezizomycotina</taxon>
        <taxon>Dothideomycetes</taxon>
        <taxon>Pleosporomycetidae</taxon>
        <taxon>Pleosporales</taxon>
        <taxon>Massarineae</taxon>
        <taxon>Trematosphaeriaceae</taxon>
        <taxon>Trematosphaeria</taxon>
    </lineage>
</organism>
<keyword evidence="3" id="KW-1185">Reference proteome</keyword>
<gene>
    <name evidence="2" type="ORF">BU26DRAFT_605812</name>
</gene>
<sequence>MMKLLLSAALVALASATPAKRAQANIPVDVPLPASFPAVVDGATPFVSGAASKVKRATLIVDVWMDSDRAGRHEGLYTDTNRCYNLGNGWNDEISSLSVPSGYGCIFYRNNDCGSNDNRLTVPGGNYIANLQSYDFNDKISSYLCYN</sequence>
<feature type="chain" id="PRO_5025505126" evidence="1">
    <location>
        <begin position="17"/>
        <end position="147"/>
    </location>
</feature>
<dbReference type="RefSeq" id="XP_033683331.1">
    <property type="nucleotide sequence ID" value="XM_033835619.1"/>
</dbReference>
<dbReference type="EMBL" id="ML987196">
    <property type="protein sequence ID" value="KAF2248327.1"/>
    <property type="molecule type" value="Genomic_DNA"/>
</dbReference>
<dbReference type="OrthoDB" id="2910287at2759"/>
<protein>
    <submittedName>
        <fullName evidence="2">Uncharacterized protein</fullName>
    </submittedName>
</protein>
<reference evidence="2" key="1">
    <citation type="journal article" date="2020" name="Stud. Mycol.">
        <title>101 Dothideomycetes genomes: a test case for predicting lifestyles and emergence of pathogens.</title>
        <authorList>
            <person name="Haridas S."/>
            <person name="Albert R."/>
            <person name="Binder M."/>
            <person name="Bloem J."/>
            <person name="Labutti K."/>
            <person name="Salamov A."/>
            <person name="Andreopoulos B."/>
            <person name="Baker S."/>
            <person name="Barry K."/>
            <person name="Bills G."/>
            <person name="Bluhm B."/>
            <person name="Cannon C."/>
            <person name="Castanera R."/>
            <person name="Culley D."/>
            <person name="Daum C."/>
            <person name="Ezra D."/>
            <person name="Gonzalez J."/>
            <person name="Henrissat B."/>
            <person name="Kuo A."/>
            <person name="Liang C."/>
            <person name="Lipzen A."/>
            <person name="Lutzoni F."/>
            <person name="Magnuson J."/>
            <person name="Mondo S."/>
            <person name="Nolan M."/>
            <person name="Ohm R."/>
            <person name="Pangilinan J."/>
            <person name="Park H.-J."/>
            <person name="Ramirez L."/>
            <person name="Alfaro M."/>
            <person name="Sun H."/>
            <person name="Tritt A."/>
            <person name="Yoshinaga Y."/>
            <person name="Zwiers L.-H."/>
            <person name="Turgeon B."/>
            <person name="Goodwin S."/>
            <person name="Spatafora J."/>
            <person name="Crous P."/>
            <person name="Grigoriev I."/>
        </authorList>
    </citation>
    <scope>NUCLEOTIDE SEQUENCE</scope>
    <source>
        <strain evidence="2">CBS 122368</strain>
    </source>
</reference>
<proteinExistence type="predicted"/>
<dbReference type="Gene3D" id="2.60.20.10">
    <property type="entry name" value="Crystallins"/>
    <property type="match status" value="1"/>
</dbReference>
<feature type="signal peptide" evidence="1">
    <location>
        <begin position="1"/>
        <end position="16"/>
    </location>
</feature>
<evidence type="ECO:0000313" key="2">
    <source>
        <dbReference type="EMBL" id="KAF2248327.1"/>
    </source>
</evidence>
<dbReference type="GeneID" id="54588949"/>
<evidence type="ECO:0000256" key="1">
    <source>
        <dbReference type="SAM" id="SignalP"/>
    </source>
</evidence>
<keyword evidence="1" id="KW-0732">Signal</keyword>
<evidence type="ECO:0000313" key="3">
    <source>
        <dbReference type="Proteomes" id="UP000800094"/>
    </source>
</evidence>
<accession>A0A6A6IDP6</accession>
<name>A0A6A6IDP6_9PLEO</name>
<dbReference type="AlphaFoldDB" id="A0A6A6IDP6"/>
<dbReference type="Proteomes" id="UP000800094">
    <property type="component" value="Unassembled WGS sequence"/>
</dbReference>